<protein>
    <submittedName>
        <fullName evidence="3">Uncharacterized protein</fullName>
    </submittedName>
</protein>
<gene>
    <name evidence="3" type="ORF">N0V93_003344</name>
</gene>
<feature type="transmembrane region" description="Helical" evidence="2">
    <location>
        <begin position="599"/>
        <end position="619"/>
    </location>
</feature>
<proteinExistence type="predicted"/>
<accession>A0A9W8YWX9</accession>
<dbReference type="EMBL" id="JAPEVB010000002">
    <property type="protein sequence ID" value="KAJ4394127.1"/>
    <property type="molecule type" value="Genomic_DNA"/>
</dbReference>
<dbReference type="OrthoDB" id="3231000at2759"/>
<evidence type="ECO:0000313" key="4">
    <source>
        <dbReference type="Proteomes" id="UP001140453"/>
    </source>
</evidence>
<dbReference type="Proteomes" id="UP001140453">
    <property type="component" value="Unassembled WGS sequence"/>
</dbReference>
<keyword evidence="4" id="KW-1185">Reference proteome</keyword>
<feature type="transmembrane region" description="Helical" evidence="2">
    <location>
        <begin position="569"/>
        <end position="587"/>
    </location>
</feature>
<evidence type="ECO:0000256" key="1">
    <source>
        <dbReference type="SAM" id="MobiDB-lite"/>
    </source>
</evidence>
<feature type="region of interest" description="Disordered" evidence="1">
    <location>
        <begin position="462"/>
        <end position="515"/>
    </location>
</feature>
<evidence type="ECO:0000256" key="2">
    <source>
        <dbReference type="SAM" id="Phobius"/>
    </source>
</evidence>
<dbReference type="AlphaFoldDB" id="A0A9W8YWX9"/>
<keyword evidence="2" id="KW-0472">Membrane</keyword>
<name>A0A9W8YWX9_9PEZI</name>
<dbReference type="Gene3D" id="1.20.58.340">
    <property type="entry name" value="Magnesium transport protein CorA, transmembrane region"/>
    <property type="match status" value="1"/>
</dbReference>
<feature type="compositionally biased region" description="Polar residues" evidence="1">
    <location>
        <begin position="462"/>
        <end position="483"/>
    </location>
</feature>
<keyword evidence="2" id="KW-1133">Transmembrane helix</keyword>
<evidence type="ECO:0000313" key="3">
    <source>
        <dbReference type="EMBL" id="KAJ4394127.1"/>
    </source>
</evidence>
<comment type="caution">
    <text evidence="3">The sequence shown here is derived from an EMBL/GenBank/DDBJ whole genome shotgun (WGS) entry which is preliminary data.</text>
</comment>
<sequence length="633" mass="72441">MATTIQTLTRTGSWFKPELRTKDYTSLGDVYEDSKYNELAAKKWNVEPQSKTDNYLKLVKQASQRKWIHLRLLADFMQIGRIPRDWAGLGSIPLAEREQAWRRTNICILDYHKDKKPAKRFVENHKGEGLTTEDLKSELRIGATEHASFRLYVVEDLSRNVIEALGSEFQISPEFFRAHIADYAWYNVRDRWREPQPLEVVRNQRNWFQIRYVTTRYFATKEKQAASVEGGGCFETALEEAKSFNIFRRPDDDKSRGWWDSEDAVVALTRSRATFWYRPKDSVNGTAIGVLLLDPTVSEGLPLWRGHRNFHPVPTTFEEFESDHSAWETSTYDKPQSFFEDFIYWAENPQVFSSRTDTPPEHTPILTLLHLVGAEWLTMCDYIKTRLNQVDLETVDPVHFAEKQHVDVALGKLHMWRRFIPLYREMISDTLQHVFDSPRSSCSGPMSSELASLSISGVTVATPGTTCPTNNSPQTAEKTNPTSHPGPVGDTSPGQGTLPTSEVHRGTNIKAASSSPSSIKAYEQDFRLVLKHLEEYQMRIDRLTSVVTAVMAVDDTRRAINDARNIGRLTWLATFFIPFSVVSGIFSMQDLSAIRLDTIWVYFATTLPLAIVTVAFAWALHSPVVRAWICRMW</sequence>
<reference evidence="3" key="1">
    <citation type="submission" date="2022-10" db="EMBL/GenBank/DDBJ databases">
        <title>Tapping the CABI collections for fungal endophytes: first genome assemblies for Collariella, Neodidymelliopsis, Ascochyta clinopodiicola, Didymella pomorum, Didymosphaeria variabile, Neocosmospora piperis and Neocucurbitaria cava.</title>
        <authorList>
            <person name="Hill R."/>
        </authorList>
    </citation>
    <scope>NUCLEOTIDE SEQUENCE</scope>
    <source>
        <strain evidence="3">IMI 355082</strain>
    </source>
</reference>
<organism evidence="3 4">
    <name type="scientific">Gnomoniopsis smithogilvyi</name>
    <dbReference type="NCBI Taxonomy" id="1191159"/>
    <lineage>
        <taxon>Eukaryota</taxon>
        <taxon>Fungi</taxon>
        <taxon>Dikarya</taxon>
        <taxon>Ascomycota</taxon>
        <taxon>Pezizomycotina</taxon>
        <taxon>Sordariomycetes</taxon>
        <taxon>Sordariomycetidae</taxon>
        <taxon>Diaporthales</taxon>
        <taxon>Gnomoniaceae</taxon>
        <taxon>Gnomoniopsis</taxon>
    </lineage>
</organism>
<keyword evidence="2" id="KW-0812">Transmembrane</keyword>